<accession>A0A1G6SX99</accession>
<reference evidence="2 3" key="1">
    <citation type="submission" date="2016-10" db="EMBL/GenBank/DDBJ databases">
        <authorList>
            <person name="de Groot N.N."/>
        </authorList>
    </citation>
    <scope>NUCLEOTIDE SEQUENCE [LARGE SCALE GENOMIC DNA]</scope>
    <source>
        <strain evidence="2 3">CPCC 100156</strain>
    </source>
</reference>
<protein>
    <submittedName>
        <fullName evidence="2">Uncharacterized protein</fullName>
    </submittedName>
</protein>
<keyword evidence="3" id="KW-1185">Reference proteome</keyword>
<dbReference type="AlphaFoldDB" id="A0A1G6SX99"/>
<feature type="transmembrane region" description="Helical" evidence="1">
    <location>
        <begin position="42"/>
        <end position="63"/>
    </location>
</feature>
<evidence type="ECO:0000313" key="2">
    <source>
        <dbReference type="EMBL" id="SDD20807.1"/>
    </source>
</evidence>
<evidence type="ECO:0000256" key="1">
    <source>
        <dbReference type="SAM" id="Phobius"/>
    </source>
</evidence>
<keyword evidence="1" id="KW-0472">Membrane</keyword>
<dbReference type="Proteomes" id="UP000198925">
    <property type="component" value="Unassembled WGS sequence"/>
</dbReference>
<name>A0A1G6SX99_9PROT</name>
<evidence type="ECO:0000313" key="3">
    <source>
        <dbReference type="Proteomes" id="UP000198925"/>
    </source>
</evidence>
<dbReference type="RefSeq" id="WP_090663433.1">
    <property type="nucleotide sequence ID" value="NZ_FMZX01000005.1"/>
</dbReference>
<gene>
    <name evidence="2" type="ORF">SAMN04487779_1005177</name>
</gene>
<dbReference type="EMBL" id="FMZX01000005">
    <property type="protein sequence ID" value="SDD20807.1"/>
    <property type="molecule type" value="Genomic_DNA"/>
</dbReference>
<keyword evidence="1" id="KW-0812">Transmembrane</keyword>
<dbReference type="STRING" id="938405.SAMN02927895_02385"/>
<sequence length="67" mass="6667">MASLTPLDGGQIKTSRASLVGGIAVGLGVAALWVALARDLGAGLLGAILPALMAGLLSGLWVWRADL</sequence>
<proteinExistence type="predicted"/>
<keyword evidence="1" id="KW-1133">Transmembrane helix</keyword>
<feature type="transmembrane region" description="Helical" evidence="1">
    <location>
        <begin position="17"/>
        <end position="36"/>
    </location>
</feature>
<organism evidence="2 3">
    <name type="scientific">Belnapia rosea</name>
    <dbReference type="NCBI Taxonomy" id="938405"/>
    <lineage>
        <taxon>Bacteria</taxon>
        <taxon>Pseudomonadati</taxon>
        <taxon>Pseudomonadota</taxon>
        <taxon>Alphaproteobacteria</taxon>
        <taxon>Acetobacterales</taxon>
        <taxon>Roseomonadaceae</taxon>
        <taxon>Belnapia</taxon>
    </lineage>
</organism>